<dbReference type="InterPro" id="IPR013325">
    <property type="entry name" value="RNA_pol_sigma_r2"/>
</dbReference>
<dbReference type="Pfam" id="PF20239">
    <property type="entry name" value="DUF6596"/>
    <property type="match status" value="1"/>
</dbReference>
<keyword evidence="3 6" id="KW-0731">Sigma factor</keyword>
<dbReference type="NCBIfam" id="TIGR02937">
    <property type="entry name" value="sigma70-ECF"/>
    <property type="match status" value="1"/>
</dbReference>
<sequence>MPLGDPYARVTMDAHRTVDAVWKLESARIIAGLTRMVHDVGLAEELAQDALVAALEQWPAAGVPDNPGAWLMAIAKRRAIDHIRREQRLERKQEQLAYERVPEPEPDDSLRLIFMSCHPSLPTEARVALTLRLLGGLTAEEIARAFLVSEQRITQRIAAAKKTLAEQRVPFDLPGPDELTARLSSVLEVVYLVFNEGYSATSGDDLMRPGLCLEALRLGRLLAQLAPREAEVHGLVALMEIQASREKARTGPAGEPVQLHEQNRGRWDQLLIRRGFTAMLKAREIGGKPGPYVLQAAIAVCHAQAHTAQDTDWSQIAALYEALVRLLPTPIVHLNRAVAVGMAHGPQHGLELVDQLTAVPQLRDYHLLPGVRGDLLLRLGRTEEARLEFVRAASLTRNVAEQAFLLRRADGIVVTDQGPTLGQAAAGFLGRDDLDAETIRSYGQTLRRMCLTLGDRTPLTALTPEQTRRVFDMAWGQARPRTWNRHRSAVRSFSAWAEIPDLATNLDRRAEPPTDTAAIPDLAALFGRDLPIRERTLWRLLSESAAGVAAVLSLNVEDLDLDDRRGRADDKWISWRSGTARLLPDLLGGRTRGPLFLADRRPAPARPPKPTDLCPDTGRGRLSYPRAEYLFKQATKSLDPTGNGYTLRQLSAQERRSPGAPAPRTTPGTSTPGRA</sequence>
<dbReference type="Pfam" id="PF02899">
    <property type="entry name" value="Phage_int_SAM_1"/>
    <property type="match status" value="1"/>
</dbReference>
<accession>A0A4R2JNB9</accession>
<proteinExistence type="inferred from homology"/>
<reference evidence="9 10" key="1">
    <citation type="submission" date="2019-03" db="EMBL/GenBank/DDBJ databases">
        <title>Genomic Encyclopedia of Type Strains, Phase IV (KMG-IV): sequencing the most valuable type-strain genomes for metagenomic binning, comparative biology and taxonomic classification.</title>
        <authorList>
            <person name="Goeker M."/>
        </authorList>
    </citation>
    <scope>NUCLEOTIDE SEQUENCE [LARGE SCALE GENOMIC DNA]</scope>
    <source>
        <strain evidence="9 10">DSM 45934</strain>
    </source>
</reference>
<comment type="caution">
    <text evidence="9">The sequence shown here is derived from an EMBL/GenBank/DDBJ whole genome shotgun (WGS) entry which is preliminary data.</text>
</comment>
<dbReference type="InterPro" id="IPR044068">
    <property type="entry name" value="CB"/>
</dbReference>
<dbReference type="InterPro" id="IPR004107">
    <property type="entry name" value="Integrase_SAM-like_N"/>
</dbReference>
<evidence type="ECO:0000256" key="1">
    <source>
        <dbReference type="ARBA" id="ARBA00010641"/>
    </source>
</evidence>
<dbReference type="InterPro" id="IPR036388">
    <property type="entry name" value="WH-like_DNA-bd_sf"/>
</dbReference>
<evidence type="ECO:0000256" key="3">
    <source>
        <dbReference type="ARBA" id="ARBA00023082"/>
    </source>
</evidence>
<evidence type="ECO:0000313" key="9">
    <source>
        <dbReference type="EMBL" id="TCO58636.1"/>
    </source>
</evidence>
<dbReference type="Proteomes" id="UP000295680">
    <property type="component" value="Unassembled WGS sequence"/>
</dbReference>
<dbReference type="InterPro" id="IPR014284">
    <property type="entry name" value="RNA_pol_sigma-70_dom"/>
</dbReference>
<dbReference type="GO" id="GO:0006352">
    <property type="term" value="P:DNA-templated transcription initiation"/>
    <property type="evidence" value="ECO:0007669"/>
    <property type="project" value="InterPro"/>
</dbReference>
<feature type="compositionally biased region" description="Polar residues" evidence="7">
    <location>
        <begin position="634"/>
        <end position="652"/>
    </location>
</feature>
<comment type="similarity">
    <text evidence="1 6">Belongs to the sigma-70 factor family. ECF subfamily.</text>
</comment>
<evidence type="ECO:0000259" key="8">
    <source>
        <dbReference type="PROSITE" id="PS51900"/>
    </source>
</evidence>
<dbReference type="Gene3D" id="1.10.1740.10">
    <property type="match status" value="1"/>
</dbReference>
<feature type="region of interest" description="Disordered" evidence="7">
    <location>
        <begin position="633"/>
        <end position="675"/>
    </location>
</feature>
<evidence type="ECO:0000313" key="10">
    <source>
        <dbReference type="Proteomes" id="UP000295680"/>
    </source>
</evidence>
<dbReference type="AlphaFoldDB" id="A0A4R2JNB9"/>
<evidence type="ECO:0000256" key="2">
    <source>
        <dbReference type="ARBA" id="ARBA00023015"/>
    </source>
</evidence>
<dbReference type="GO" id="GO:0006950">
    <property type="term" value="P:response to stress"/>
    <property type="evidence" value="ECO:0007669"/>
    <property type="project" value="UniProtKB-ARBA"/>
</dbReference>
<dbReference type="EMBL" id="SLWS01000005">
    <property type="protein sequence ID" value="TCO58636.1"/>
    <property type="molecule type" value="Genomic_DNA"/>
</dbReference>
<dbReference type="GO" id="GO:0015074">
    <property type="term" value="P:DNA integration"/>
    <property type="evidence" value="ECO:0007669"/>
    <property type="project" value="InterPro"/>
</dbReference>
<dbReference type="Pfam" id="PF08281">
    <property type="entry name" value="Sigma70_r4_2"/>
    <property type="match status" value="1"/>
</dbReference>
<dbReference type="PROSITE" id="PS01063">
    <property type="entry name" value="SIGMA70_ECF"/>
    <property type="match status" value="1"/>
</dbReference>
<keyword evidence="2 6" id="KW-0805">Transcription regulation</keyword>
<organism evidence="9 10">
    <name type="scientific">Actinocrispum wychmicini</name>
    <dbReference type="NCBI Taxonomy" id="1213861"/>
    <lineage>
        <taxon>Bacteria</taxon>
        <taxon>Bacillati</taxon>
        <taxon>Actinomycetota</taxon>
        <taxon>Actinomycetes</taxon>
        <taxon>Pseudonocardiales</taxon>
        <taxon>Pseudonocardiaceae</taxon>
        <taxon>Actinocrispum</taxon>
    </lineage>
</organism>
<dbReference type="InterPro" id="IPR000838">
    <property type="entry name" value="RNA_pol_sigma70_ECF_CS"/>
</dbReference>
<evidence type="ECO:0000256" key="6">
    <source>
        <dbReference type="RuleBase" id="RU000716"/>
    </source>
</evidence>
<dbReference type="GO" id="GO:0016987">
    <property type="term" value="F:sigma factor activity"/>
    <property type="evidence" value="ECO:0007669"/>
    <property type="project" value="UniProtKB-KW"/>
</dbReference>
<feature type="region of interest" description="Disordered" evidence="7">
    <location>
        <begin position="597"/>
        <end position="618"/>
    </location>
</feature>
<keyword evidence="4 6" id="KW-0804">Transcription</keyword>
<dbReference type="InterPro" id="IPR011010">
    <property type="entry name" value="DNA_brk_join_enz"/>
</dbReference>
<name>A0A4R2JNB9_9PSEU</name>
<keyword evidence="10" id="KW-1185">Reference proteome</keyword>
<dbReference type="GO" id="GO:0003677">
    <property type="term" value="F:DNA binding"/>
    <property type="evidence" value="ECO:0007669"/>
    <property type="project" value="UniProtKB-UniRule"/>
</dbReference>
<dbReference type="SUPFAM" id="SSF56349">
    <property type="entry name" value="DNA breaking-rejoining enzymes"/>
    <property type="match status" value="1"/>
</dbReference>
<dbReference type="InterPro" id="IPR013324">
    <property type="entry name" value="RNA_pol_sigma_r3/r4-like"/>
</dbReference>
<keyword evidence="5 6" id="KW-0238">DNA-binding</keyword>
<dbReference type="Gene3D" id="1.10.10.10">
    <property type="entry name" value="Winged helix-like DNA-binding domain superfamily/Winged helix DNA-binding domain"/>
    <property type="match status" value="1"/>
</dbReference>
<dbReference type="PROSITE" id="PS51900">
    <property type="entry name" value="CB"/>
    <property type="match status" value="1"/>
</dbReference>
<dbReference type="PANTHER" id="PTHR47756:SF1">
    <property type="entry name" value="BLL0085 PROTEIN"/>
    <property type="match status" value="1"/>
</dbReference>
<dbReference type="Pfam" id="PF04542">
    <property type="entry name" value="Sigma70_r2"/>
    <property type="match status" value="1"/>
</dbReference>
<feature type="compositionally biased region" description="Low complexity" evidence="7">
    <location>
        <begin position="658"/>
        <end position="675"/>
    </location>
</feature>
<feature type="domain" description="Core-binding (CB)" evidence="8">
    <location>
        <begin position="419"/>
        <end position="498"/>
    </location>
</feature>
<dbReference type="InterPro" id="IPR013249">
    <property type="entry name" value="RNA_pol_sigma70_r4_t2"/>
</dbReference>
<gene>
    <name evidence="9" type="ORF">EV192_105707</name>
</gene>
<dbReference type="InterPro" id="IPR046531">
    <property type="entry name" value="DUF6596"/>
</dbReference>
<dbReference type="InterPro" id="IPR007627">
    <property type="entry name" value="RNA_pol_sigma70_r2"/>
</dbReference>
<protein>
    <recommendedName>
        <fullName evidence="6">RNA polymerase sigma factor</fullName>
    </recommendedName>
</protein>
<evidence type="ECO:0000256" key="4">
    <source>
        <dbReference type="ARBA" id="ARBA00023163"/>
    </source>
</evidence>
<dbReference type="PANTHER" id="PTHR47756">
    <property type="entry name" value="BLL6612 PROTEIN-RELATED"/>
    <property type="match status" value="1"/>
</dbReference>
<evidence type="ECO:0000256" key="5">
    <source>
        <dbReference type="PROSITE-ProRule" id="PRU01248"/>
    </source>
</evidence>
<dbReference type="SUPFAM" id="SSF88946">
    <property type="entry name" value="Sigma2 domain of RNA polymerase sigma factors"/>
    <property type="match status" value="1"/>
</dbReference>
<evidence type="ECO:0000256" key="7">
    <source>
        <dbReference type="SAM" id="MobiDB-lite"/>
    </source>
</evidence>
<dbReference type="SUPFAM" id="SSF88659">
    <property type="entry name" value="Sigma3 and sigma4 domains of RNA polymerase sigma factors"/>
    <property type="match status" value="1"/>
</dbReference>